<dbReference type="Proteomes" id="UP000792457">
    <property type="component" value="Unassembled WGS sequence"/>
</dbReference>
<name>A0A8K0K763_LADFU</name>
<dbReference type="EMBL" id="KZ308406">
    <property type="protein sequence ID" value="KAG8229002.1"/>
    <property type="molecule type" value="Genomic_DNA"/>
</dbReference>
<organism evidence="1 2">
    <name type="scientific">Ladona fulva</name>
    <name type="common">Scarce chaser dragonfly</name>
    <name type="synonym">Libellula fulva</name>
    <dbReference type="NCBI Taxonomy" id="123851"/>
    <lineage>
        <taxon>Eukaryota</taxon>
        <taxon>Metazoa</taxon>
        <taxon>Ecdysozoa</taxon>
        <taxon>Arthropoda</taxon>
        <taxon>Hexapoda</taxon>
        <taxon>Insecta</taxon>
        <taxon>Pterygota</taxon>
        <taxon>Palaeoptera</taxon>
        <taxon>Odonata</taxon>
        <taxon>Epiprocta</taxon>
        <taxon>Anisoptera</taxon>
        <taxon>Libelluloidea</taxon>
        <taxon>Libellulidae</taxon>
        <taxon>Ladona</taxon>
    </lineage>
</organism>
<proteinExistence type="predicted"/>
<dbReference type="AlphaFoldDB" id="A0A8K0K763"/>
<comment type="caution">
    <text evidence="1">The sequence shown here is derived from an EMBL/GenBank/DDBJ whole genome shotgun (WGS) entry which is preliminary data.</text>
</comment>
<sequence length="246" mass="28641">MIRFRKICDASSRLSRKLPTRPCHTKIDAQIKEVARAKTAPNDLSSMEMPMELHRRVIDWTPNTGDLLHLLLYTTRRIGELRTPIKKYSKQGFIWSCDKSIAFYDNVTKVPLKTSIGELRTPIKNYTKQGFIWSCDKSIALYENMTKLPLKATIVELRTPIKNYTKQGFIWSCDKSMAIYENMTKLPIKSSIVVLRTPVKKYTKQGFIWSCNKSMAIYDNMMKLPPKIRQSNLYKQIYQMLTSKLV</sequence>
<reference evidence="1" key="1">
    <citation type="submission" date="2013-04" db="EMBL/GenBank/DDBJ databases">
        <authorList>
            <person name="Qu J."/>
            <person name="Murali S.C."/>
            <person name="Bandaranaike D."/>
            <person name="Bellair M."/>
            <person name="Blankenburg K."/>
            <person name="Chao H."/>
            <person name="Dinh H."/>
            <person name="Doddapaneni H."/>
            <person name="Downs B."/>
            <person name="Dugan-Rocha S."/>
            <person name="Elkadiri S."/>
            <person name="Gnanaolivu R.D."/>
            <person name="Hernandez B."/>
            <person name="Javaid M."/>
            <person name="Jayaseelan J.C."/>
            <person name="Lee S."/>
            <person name="Li M."/>
            <person name="Ming W."/>
            <person name="Munidasa M."/>
            <person name="Muniz J."/>
            <person name="Nguyen L."/>
            <person name="Ongeri F."/>
            <person name="Osuji N."/>
            <person name="Pu L.-L."/>
            <person name="Puazo M."/>
            <person name="Qu C."/>
            <person name="Quiroz J."/>
            <person name="Raj R."/>
            <person name="Weissenberger G."/>
            <person name="Xin Y."/>
            <person name="Zou X."/>
            <person name="Han Y."/>
            <person name="Richards S."/>
            <person name="Worley K."/>
            <person name="Muzny D."/>
            <person name="Gibbs R."/>
        </authorList>
    </citation>
    <scope>NUCLEOTIDE SEQUENCE</scope>
    <source>
        <strain evidence="1">Sampled in the wild</strain>
    </source>
</reference>
<evidence type="ECO:0000313" key="2">
    <source>
        <dbReference type="Proteomes" id="UP000792457"/>
    </source>
</evidence>
<gene>
    <name evidence="1" type="ORF">J437_LFUL009165</name>
</gene>
<keyword evidence="2" id="KW-1185">Reference proteome</keyword>
<reference evidence="1" key="2">
    <citation type="submission" date="2017-10" db="EMBL/GenBank/DDBJ databases">
        <title>Ladona fulva Genome sequencing and assembly.</title>
        <authorList>
            <person name="Murali S."/>
            <person name="Richards S."/>
            <person name="Bandaranaike D."/>
            <person name="Bellair M."/>
            <person name="Blankenburg K."/>
            <person name="Chao H."/>
            <person name="Dinh H."/>
            <person name="Doddapaneni H."/>
            <person name="Dugan-Rocha S."/>
            <person name="Elkadiri S."/>
            <person name="Gnanaolivu R."/>
            <person name="Hernandez B."/>
            <person name="Skinner E."/>
            <person name="Javaid M."/>
            <person name="Lee S."/>
            <person name="Li M."/>
            <person name="Ming W."/>
            <person name="Munidasa M."/>
            <person name="Muniz J."/>
            <person name="Nguyen L."/>
            <person name="Hughes D."/>
            <person name="Osuji N."/>
            <person name="Pu L.-L."/>
            <person name="Puazo M."/>
            <person name="Qu C."/>
            <person name="Quiroz J."/>
            <person name="Raj R."/>
            <person name="Weissenberger G."/>
            <person name="Xin Y."/>
            <person name="Zou X."/>
            <person name="Han Y."/>
            <person name="Worley K."/>
            <person name="Muzny D."/>
            <person name="Gibbs R."/>
        </authorList>
    </citation>
    <scope>NUCLEOTIDE SEQUENCE</scope>
    <source>
        <strain evidence="1">Sampled in the wild</strain>
    </source>
</reference>
<accession>A0A8K0K763</accession>
<evidence type="ECO:0000313" key="1">
    <source>
        <dbReference type="EMBL" id="KAG8229002.1"/>
    </source>
</evidence>
<protein>
    <submittedName>
        <fullName evidence="1">Uncharacterized protein</fullName>
    </submittedName>
</protein>